<comment type="cofactor">
    <cofactor evidence="1 8">
        <name>heme</name>
        <dbReference type="ChEBI" id="CHEBI:30413"/>
    </cofactor>
</comment>
<dbReference type="GO" id="GO:0005506">
    <property type="term" value="F:iron ion binding"/>
    <property type="evidence" value="ECO:0007669"/>
    <property type="project" value="InterPro"/>
</dbReference>
<evidence type="ECO:0000313" key="10">
    <source>
        <dbReference type="EMBL" id="KAF2246848.1"/>
    </source>
</evidence>
<name>A0A6A6I9X2_9PLEO</name>
<dbReference type="RefSeq" id="XP_033681852.1">
    <property type="nucleotide sequence ID" value="XM_033834390.1"/>
</dbReference>
<dbReference type="GO" id="GO:0020037">
    <property type="term" value="F:heme binding"/>
    <property type="evidence" value="ECO:0007669"/>
    <property type="project" value="InterPro"/>
</dbReference>
<dbReference type="InterPro" id="IPR017972">
    <property type="entry name" value="Cyt_P450_CS"/>
</dbReference>
<dbReference type="InterPro" id="IPR036396">
    <property type="entry name" value="Cyt_P450_sf"/>
</dbReference>
<dbReference type="CDD" id="cd20615">
    <property type="entry name" value="CYP_GliC-like"/>
    <property type="match status" value="1"/>
</dbReference>
<keyword evidence="6 8" id="KW-0408">Iron</keyword>
<keyword evidence="7 9" id="KW-0503">Monooxygenase</keyword>
<evidence type="ECO:0000313" key="11">
    <source>
        <dbReference type="Proteomes" id="UP000800094"/>
    </source>
</evidence>
<feature type="binding site" description="axial binding residue" evidence="8">
    <location>
        <position position="425"/>
    </location>
    <ligand>
        <name>heme</name>
        <dbReference type="ChEBI" id="CHEBI:30413"/>
    </ligand>
    <ligandPart>
        <name>Fe</name>
        <dbReference type="ChEBI" id="CHEBI:18248"/>
    </ligandPart>
</feature>
<dbReference type="PRINTS" id="PR00463">
    <property type="entry name" value="EP450I"/>
</dbReference>
<proteinExistence type="inferred from homology"/>
<dbReference type="SUPFAM" id="SSF48264">
    <property type="entry name" value="Cytochrome P450"/>
    <property type="match status" value="1"/>
</dbReference>
<evidence type="ECO:0000256" key="8">
    <source>
        <dbReference type="PIRSR" id="PIRSR602401-1"/>
    </source>
</evidence>
<dbReference type="PRINTS" id="PR00385">
    <property type="entry name" value="P450"/>
</dbReference>
<organism evidence="10 11">
    <name type="scientific">Trematosphaeria pertusa</name>
    <dbReference type="NCBI Taxonomy" id="390896"/>
    <lineage>
        <taxon>Eukaryota</taxon>
        <taxon>Fungi</taxon>
        <taxon>Dikarya</taxon>
        <taxon>Ascomycota</taxon>
        <taxon>Pezizomycotina</taxon>
        <taxon>Dothideomycetes</taxon>
        <taxon>Pleosporomycetidae</taxon>
        <taxon>Pleosporales</taxon>
        <taxon>Massarineae</taxon>
        <taxon>Trematosphaeriaceae</taxon>
        <taxon>Trematosphaeria</taxon>
    </lineage>
</organism>
<evidence type="ECO:0000256" key="1">
    <source>
        <dbReference type="ARBA" id="ARBA00001971"/>
    </source>
</evidence>
<evidence type="ECO:0000256" key="4">
    <source>
        <dbReference type="ARBA" id="ARBA00022723"/>
    </source>
</evidence>
<evidence type="ECO:0000256" key="6">
    <source>
        <dbReference type="ARBA" id="ARBA00023004"/>
    </source>
</evidence>
<evidence type="ECO:0000256" key="3">
    <source>
        <dbReference type="ARBA" id="ARBA00022617"/>
    </source>
</evidence>
<dbReference type="InterPro" id="IPR001128">
    <property type="entry name" value="Cyt_P450"/>
</dbReference>
<keyword evidence="5 9" id="KW-0560">Oxidoreductase</keyword>
<dbReference type="GO" id="GO:0016705">
    <property type="term" value="F:oxidoreductase activity, acting on paired donors, with incorporation or reduction of molecular oxygen"/>
    <property type="evidence" value="ECO:0007669"/>
    <property type="project" value="InterPro"/>
</dbReference>
<reference evidence="10" key="1">
    <citation type="journal article" date="2020" name="Stud. Mycol.">
        <title>101 Dothideomycetes genomes: a test case for predicting lifestyles and emergence of pathogens.</title>
        <authorList>
            <person name="Haridas S."/>
            <person name="Albert R."/>
            <person name="Binder M."/>
            <person name="Bloem J."/>
            <person name="Labutti K."/>
            <person name="Salamov A."/>
            <person name="Andreopoulos B."/>
            <person name="Baker S."/>
            <person name="Barry K."/>
            <person name="Bills G."/>
            <person name="Bluhm B."/>
            <person name="Cannon C."/>
            <person name="Castanera R."/>
            <person name="Culley D."/>
            <person name="Daum C."/>
            <person name="Ezra D."/>
            <person name="Gonzalez J."/>
            <person name="Henrissat B."/>
            <person name="Kuo A."/>
            <person name="Liang C."/>
            <person name="Lipzen A."/>
            <person name="Lutzoni F."/>
            <person name="Magnuson J."/>
            <person name="Mondo S."/>
            <person name="Nolan M."/>
            <person name="Ohm R."/>
            <person name="Pangilinan J."/>
            <person name="Park H.-J."/>
            <person name="Ramirez L."/>
            <person name="Alfaro M."/>
            <person name="Sun H."/>
            <person name="Tritt A."/>
            <person name="Yoshinaga Y."/>
            <person name="Zwiers L.-H."/>
            <person name="Turgeon B."/>
            <person name="Goodwin S."/>
            <person name="Spatafora J."/>
            <person name="Crous P."/>
            <person name="Grigoriev I."/>
        </authorList>
    </citation>
    <scope>NUCLEOTIDE SEQUENCE</scope>
    <source>
        <strain evidence="10">CBS 122368</strain>
    </source>
</reference>
<evidence type="ECO:0000256" key="7">
    <source>
        <dbReference type="ARBA" id="ARBA00023033"/>
    </source>
</evidence>
<dbReference type="InterPro" id="IPR050479">
    <property type="entry name" value="CYP11_CYP27_families"/>
</dbReference>
<gene>
    <name evidence="10" type="ORF">BU26DRAFT_576909</name>
</gene>
<dbReference type="PANTHER" id="PTHR24279">
    <property type="entry name" value="CYTOCHROME P450"/>
    <property type="match status" value="1"/>
</dbReference>
<dbReference type="OrthoDB" id="2789670at2759"/>
<evidence type="ECO:0000256" key="9">
    <source>
        <dbReference type="RuleBase" id="RU000461"/>
    </source>
</evidence>
<dbReference type="EMBL" id="ML987198">
    <property type="protein sequence ID" value="KAF2246848.1"/>
    <property type="molecule type" value="Genomic_DNA"/>
</dbReference>
<dbReference type="GeneID" id="54587720"/>
<protein>
    <submittedName>
        <fullName evidence="10">Cytochrome P450</fullName>
    </submittedName>
</protein>
<evidence type="ECO:0000256" key="5">
    <source>
        <dbReference type="ARBA" id="ARBA00023002"/>
    </source>
</evidence>
<evidence type="ECO:0000256" key="2">
    <source>
        <dbReference type="ARBA" id="ARBA00010617"/>
    </source>
</evidence>
<dbReference type="InterPro" id="IPR002401">
    <property type="entry name" value="Cyt_P450_E_grp-I"/>
</dbReference>
<accession>A0A6A6I9X2</accession>
<comment type="similarity">
    <text evidence="2 9">Belongs to the cytochrome P450 family.</text>
</comment>
<dbReference type="PANTHER" id="PTHR24279:SF120">
    <property type="entry name" value="CYTOCHROME P450"/>
    <property type="match status" value="1"/>
</dbReference>
<dbReference type="Pfam" id="PF00067">
    <property type="entry name" value="p450"/>
    <property type="match status" value="1"/>
</dbReference>
<dbReference type="Proteomes" id="UP000800094">
    <property type="component" value="Unassembled WGS sequence"/>
</dbReference>
<sequence>MSGHGTCNNSCMNYLIWKWPILSVDERTRMPTCPYLWPNGQGDVAKFLEGEENGTKWGRQHGRIYRIWSGMAPEIVLTDPVDIKAVFADSDKHSKATNNNSGWLMGELLGKCVGLIGGAEWQRVRGITAARFSHKDAASYIPRIIEITEKHFQDLHRSGRLSEKRLHPVQDLKFLPFWVVADILYGKLTSEMVKELEDLIRLREALWDRMIQGGATRFSWTKYLPVKVNRNLHEFKRRWATFNQTARDACLLACEKTPVVEMYDAIEQGRLSTDELLQTLDEMIFANLDVTVGGISWNLLFLADNLEVQAQLREEVLSKAGSGGTQTVQYLLSSSTFLAASILESARLRPLAPFSVAQSAPTTRCIAGFVVPPGTNFIVDTYRLNVKNAVWGDDREIYKPTRFLGQNRSDLRYHYWRFGFGPRQCIGKYVADLIIRILLVHLLKHYRLSFDESTVWVKHPTTWITHPDTVIRCEKIGKET</sequence>
<keyword evidence="11" id="KW-1185">Reference proteome</keyword>
<keyword evidence="4 8" id="KW-0479">Metal-binding</keyword>
<keyword evidence="3 8" id="KW-0349">Heme</keyword>
<dbReference type="PROSITE" id="PS00086">
    <property type="entry name" value="CYTOCHROME_P450"/>
    <property type="match status" value="1"/>
</dbReference>
<dbReference type="GO" id="GO:0004497">
    <property type="term" value="F:monooxygenase activity"/>
    <property type="evidence" value="ECO:0007669"/>
    <property type="project" value="UniProtKB-KW"/>
</dbReference>
<dbReference type="AlphaFoldDB" id="A0A6A6I9X2"/>
<dbReference type="Gene3D" id="1.10.630.10">
    <property type="entry name" value="Cytochrome P450"/>
    <property type="match status" value="1"/>
</dbReference>